<gene>
    <name evidence="6" type="ORF">PM10SUCC1_36890</name>
</gene>
<dbReference type="InterPro" id="IPR036777">
    <property type="entry name" value="Channel_Tsx-like_sf"/>
</dbReference>
<evidence type="ECO:0000256" key="3">
    <source>
        <dbReference type="ARBA" id="ARBA00022729"/>
    </source>
</evidence>
<dbReference type="Proteomes" id="UP001144471">
    <property type="component" value="Unassembled WGS sequence"/>
</dbReference>
<dbReference type="InterPro" id="IPR018013">
    <property type="entry name" value="Channel_Tsx-like"/>
</dbReference>
<keyword evidence="4" id="KW-0472">Membrane</keyword>
<evidence type="ECO:0000256" key="4">
    <source>
        <dbReference type="ARBA" id="ARBA00023136"/>
    </source>
</evidence>
<dbReference type="PRINTS" id="PR01277">
    <property type="entry name" value="CHANNELTSX"/>
</dbReference>
<dbReference type="SUPFAM" id="SSF111364">
    <property type="entry name" value="Tsx-like channel"/>
    <property type="match status" value="1"/>
</dbReference>
<dbReference type="RefSeq" id="WP_281837851.1">
    <property type="nucleotide sequence ID" value="NZ_BSDY01000037.1"/>
</dbReference>
<keyword evidence="5" id="KW-0998">Cell outer membrane</keyword>
<dbReference type="Gene3D" id="2.40.230.20">
    <property type="entry name" value="Nucleoside-specific channel-forming protein, Tsx-like"/>
    <property type="match status" value="1"/>
</dbReference>
<evidence type="ECO:0000313" key="6">
    <source>
        <dbReference type="EMBL" id="GLI58175.1"/>
    </source>
</evidence>
<evidence type="ECO:0000313" key="7">
    <source>
        <dbReference type="Proteomes" id="UP001144471"/>
    </source>
</evidence>
<dbReference type="EMBL" id="BSDY01000037">
    <property type="protein sequence ID" value="GLI58175.1"/>
    <property type="molecule type" value="Genomic_DNA"/>
</dbReference>
<evidence type="ECO:0000256" key="1">
    <source>
        <dbReference type="ARBA" id="ARBA00004442"/>
    </source>
</evidence>
<comment type="caution">
    <text evidence="6">The sequence shown here is derived from an EMBL/GenBank/DDBJ whole genome shotgun (WGS) entry which is preliminary data.</text>
</comment>
<sequence>MKKLLGILILILGINSYGAYEPWNYNFVSMSLFQGNNAAEAYGDSIDDRYLEIEGFHRYYLLDMYWFVDFFDVFDSGSSDMHGKDPNLYGEINPRLSLDGLLGRDLSFWRFSEWFLSYQYDFDDSSYGGGLKRHQMGIGNNFHIEGFDYIRMNLLARYHKDAYNSNIEGKWDGYLFNVAYGRRIYTFENGWSLYFNGWVDYVFAAKESEKKTDWSGNSIGTDHSLQWFNQLKLQIKNFGVSYSYKINDNFTEVKNSDTNSANSNQHIIGIHYTF</sequence>
<keyword evidence="3" id="KW-0732">Signal</keyword>
<comment type="similarity">
    <text evidence="2">Belongs to the nucleoside-specific channel-forming outer membrane porin (Tsx) (TC 1.B.10) family.</text>
</comment>
<organism evidence="6 7">
    <name type="scientific">Propionigenium maris DSM 9537</name>
    <dbReference type="NCBI Taxonomy" id="1123000"/>
    <lineage>
        <taxon>Bacteria</taxon>
        <taxon>Fusobacteriati</taxon>
        <taxon>Fusobacteriota</taxon>
        <taxon>Fusobacteriia</taxon>
        <taxon>Fusobacteriales</taxon>
        <taxon>Fusobacteriaceae</taxon>
        <taxon>Propionigenium</taxon>
    </lineage>
</organism>
<dbReference type="InterPro" id="IPR003055">
    <property type="entry name" value="Channel_Tsx"/>
</dbReference>
<evidence type="ECO:0000256" key="5">
    <source>
        <dbReference type="ARBA" id="ARBA00023237"/>
    </source>
</evidence>
<dbReference type="GO" id="GO:0005337">
    <property type="term" value="F:nucleoside transmembrane transporter activity"/>
    <property type="evidence" value="ECO:0007669"/>
    <property type="project" value="InterPro"/>
</dbReference>
<accession>A0A9W6LQ72</accession>
<reference evidence="6" key="1">
    <citation type="submission" date="2022-12" db="EMBL/GenBank/DDBJ databases">
        <title>Reference genome sequencing for broad-spectrum identification of bacterial and archaeal isolates by mass spectrometry.</title>
        <authorList>
            <person name="Sekiguchi Y."/>
            <person name="Tourlousse D.M."/>
        </authorList>
    </citation>
    <scope>NUCLEOTIDE SEQUENCE</scope>
    <source>
        <strain evidence="6">10succ1</strain>
    </source>
</reference>
<dbReference type="AlphaFoldDB" id="A0A9W6LQ72"/>
<protein>
    <submittedName>
        <fullName evidence="6">Outer membrane protein</fullName>
    </submittedName>
</protein>
<evidence type="ECO:0000256" key="2">
    <source>
        <dbReference type="ARBA" id="ARBA00008728"/>
    </source>
</evidence>
<dbReference type="Pfam" id="PF03502">
    <property type="entry name" value="Channel_Tsx"/>
    <property type="match status" value="1"/>
</dbReference>
<proteinExistence type="inferred from homology"/>
<comment type="subcellular location">
    <subcellularLocation>
        <location evidence="1">Cell outer membrane</location>
    </subcellularLocation>
</comment>
<keyword evidence="7" id="KW-1185">Reference proteome</keyword>
<name>A0A9W6LQ72_9FUSO</name>
<dbReference type="GO" id="GO:0009279">
    <property type="term" value="C:cell outer membrane"/>
    <property type="evidence" value="ECO:0007669"/>
    <property type="project" value="UniProtKB-SubCell"/>
</dbReference>